<gene>
    <name evidence="5" type="ORF">SO694_0002218</name>
</gene>
<comment type="caution">
    <text evidence="5">The sequence shown here is derived from an EMBL/GenBank/DDBJ whole genome shotgun (WGS) entry which is preliminary data.</text>
</comment>
<protein>
    <recommendedName>
        <fullName evidence="4">Fe2OG dioxygenase domain-containing protein</fullName>
    </recommendedName>
</protein>
<dbReference type="Proteomes" id="UP001363151">
    <property type="component" value="Unassembled WGS sequence"/>
</dbReference>
<evidence type="ECO:0000256" key="2">
    <source>
        <dbReference type="RuleBase" id="RU003682"/>
    </source>
</evidence>
<comment type="similarity">
    <text evidence="2">Belongs to the iron/ascorbate-dependent oxidoreductase family.</text>
</comment>
<reference evidence="5 6" key="1">
    <citation type="submission" date="2024-03" db="EMBL/GenBank/DDBJ databases">
        <title>Aureococcus anophagefferens CCMP1851 and Kratosvirus quantuckense: Draft genome of a second virus-susceptible host strain in the model system.</title>
        <authorList>
            <person name="Chase E."/>
            <person name="Truchon A.R."/>
            <person name="Schepens W."/>
            <person name="Wilhelm S.W."/>
        </authorList>
    </citation>
    <scope>NUCLEOTIDE SEQUENCE [LARGE SCALE GENOMIC DNA]</scope>
    <source>
        <strain evidence="5 6">CCMP1851</strain>
    </source>
</reference>
<evidence type="ECO:0000256" key="1">
    <source>
        <dbReference type="ARBA" id="ARBA00022896"/>
    </source>
</evidence>
<evidence type="ECO:0000259" key="4">
    <source>
        <dbReference type="PROSITE" id="PS51471"/>
    </source>
</evidence>
<keyword evidence="1" id="KW-0847">Vitamin C</keyword>
<dbReference type="PANTHER" id="PTHR12907:SF26">
    <property type="entry name" value="HIF PROLYL HYDROXYLASE, ISOFORM C"/>
    <property type="match status" value="1"/>
</dbReference>
<keyword evidence="2" id="KW-0479">Metal-binding</keyword>
<evidence type="ECO:0000313" key="5">
    <source>
        <dbReference type="EMBL" id="KAK7237819.1"/>
    </source>
</evidence>
<evidence type="ECO:0000313" key="6">
    <source>
        <dbReference type="Proteomes" id="UP001363151"/>
    </source>
</evidence>
<evidence type="ECO:0000256" key="3">
    <source>
        <dbReference type="SAM" id="MobiDB-lite"/>
    </source>
</evidence>
<dbReference type="EMBL" id="JBBJCI010000231">
    <property type="protein sequence ID" value="KAK7237819.1"/>
    <property type="molecule type" value="Genomic_DNA"/>
</dbReference>
<proteinExistence type="inferred from homology"/>
<dbReference type="PROSITE" id="PS51471">
    <property type="entry name" value="FE2OG_OXY"/>
    <property type="match status" value="1"/>
</dbReference>
<feature type="domain" description="Fe2OG dioxygenase" evidence="4">
    <location>
        <begin position="308"/>
        <end position="423"/>
    </location>
</feature>
<accession>A0ABR1FSZ1</accession>
<dbReference type="InterPro" id="IPR005123">
    <property type="entry name" value="Oxoglu/Fe-dep_dioxygenase_dom"/>
</dbReference>
<organism evidence="5 6">
    <name type="scientific">Aureococcus anophagefferens</name>
    <name type="common">Harmful bloom alga</name>
    <dbReference type="NCBI Taxonomy" id="44056"/>
    <lineage>
        <taxon>Eukaryota</taxon>
        <taxon>Sar</taxon>
        <taxon>Stramenopiles</taxon>
        <taxon>Ochrophyta</taxon>
        <taxon>Pelagophyceae</taxon>
        <taxon>Pelagomonadales</taxon>
        <taxon>Pelagomonadaceae</taxon>
        <taxon>Aureococcus</taxon>
    </lineage>
</organism>
<feature type="region of interest" description="Disordered" evidence="3">
    <location>
        <begin position="1"/>
        <end position="46"/>
    </location>
</feature>
<dbReference type="Pfam" id="PF13640">
    <property type="entry name" value="2OG-FeII_Oxy_3"/>
    <property type="match status" value="1"/>
</dbReference>
<dbReference type="Gene3D" id="2.60.120.620">
    <property type="entry name" value="q2cbj1_9rhob like domain"/>
    <property type="match status" value="1"/>
</dbReference>
<keyword evidence="6" id="KW-1185">Reference proteome</keyword>
<name>A0ABR1FSZ1_AURAN</name>
<keyword evidence="2" id="KW-0408">Iron</keyword>
<sequence length="433" mass="46106">MSRLADYDKWAYVTDSDDDEAATPPPPPPPPPPEPTPPPPEPAPPSEDWVLEAYKRVARAGAQLAECARADAYAACAAVVAGFEAGTLRLDRPLVGVVDGALDAATCARYAAAVRDRFDARRADQRMALQVHIRGDDVEFLPLAEEPDFLPEAKAALAGVAAAVAAASAPRQAIGGVAEPPEDATIAVLVVDETRAGGKAKRAALNARWRRRPCGDLAKVVGVTTACHVYEATRGHRVDPRAPVGAVVGAGPRPAGELLNDERPELLNHERQSPTHFVGDGGALFLRDPAADPPRRGGAARFPRRLLVPASAQLSLYDGVRRARPRYVPHRDNDPVRMGDGENHRELTAILYLDAAPAPGAGGELRCYLGTAPTDTTGATATETVDVAPAPGRLVLFRARDLVHEVRPVVGWRRAALSVWVLRDARDGSEDVR</sequence>
<dbReference type="InterPro" id="IPR044862">
    <property type="entry name" value="Pro_4_hyd_alph_FE2OG_OXY"/>
</dbReference>
<feature type="compositionally biased region" description="Pro residues" evidence="3">
    <location>
        <begin position="23"/>
        <end position="45"/>
    </location>
</feature>
<keyword evidence="2" id="KW-0560">Oxidoreductase</keyword>
<feature type="region of interest" description="Disordered" evidence="3">
    <location>
        <begin position="277"/>
        <end position="299"/>
    </location>
</feature>
<dbReference type="InterPro" id="IPR051559">
    <property type="entry name" value="HIF_prolyl_hydroxylases"/>
</dbReference>
<dbReference type="PANTHER" id="PTHR12907">
    <property type="entry name" value="EGL NINE HOMOLOG-RELATED"/>
    <property type="match status" value="1"/>
</dbReference>